<feature type="repeat" description="TPR" evidence="7">
    <location>
        <begin position="77"/>
        <end position="110"/>
    </location>
</feature>
<keyword evidence="6" id="KW-0902">Two-component regulatory system</keyword>
<dbReference type="SMART" id="SM00387">
    <property type="entry name" value="HATPase_c"/>
    <property type="match status" value="1"/>
</dbReference>
<dbReference type="Proteomes" id="UP000256779">
    <property type="component" value="Unassembled WGS sequence"/>
</dbReference>
<keyword evidence="7" id="KW-0802">TPR repeat</keyword>
<dbReference type="InterPro" id="IPR003594">
    <property type="entry name" value="HATPase_dom"/>
</dbReference>
<evidence type="ECO:0000313" key="12">
    <source>
        <dbReference type="Proteomes" id="UP000256779"/>
    </source>
</evidence>
<keyword evidence="4" id="KW-0808">Transferase</keyword>
<dbReference type="InterPro" id="IPR036890">
    <property type="entry name" value="HATPase_C_sf"/>
</dbReference>
<dbReference type="Pfam" id="PF00512">
    <property type="entry name" value="HisKA"/>
    <property type="match status" value="1"/>
</dbReference>
<dbReference type="PRINTS" id="PR00344">
    <property type="entry name" value="BCTRLSENSOR"/>
</dbReference>
<organism evidence="11 12">
    <name type="scientific">Marinoscillum furvescens DSM 4134</name>
    <dbReference type="NCBI Taxonomy" id="1122208"/>
    <lineage>
        <taxon>Bacteria</taxon>
        <taxon>Pseudomonadati</taxon>
        <taxon>Bacteroidota</taxon>
        <taxon>Cytophagia</taxon>
        <taxon>Cytophagales</taxon>
        <taxon>Reichenbachiellaceae</taxon>
        <taxon>Marinoscillum</taxon>
    </lineage>
</organism>
<evidence type="ECO:0000256" key="8">
    <source>
        <dbReference type="SAM" id="Coils"/>
    </source>
</evidence>
<dbReference type="CDD" id="cd00075">
    <property type="entry name" value="HATPase"/>
    <property type="match status" value="1"/>
</dbReference>
<dbReference type="AlphaFoldDB" id="A0A3D9KY56"/>
<dbReference type="InterPro" id="IPR005467">
    <property type="entry name" value="His_kinase_dom"/>
</dbReference>
<dbReference type="InterPro" id="IPR036097">
    <property type="entry name" value="HisK_dim/P_sf"/>
</dbReference>
<evidence type="ECO:0000256" key="9">
    <source>
        <dbReference type="SAM" id="Phobius"/>
    </source>
</evidence>
<dbReference type="InterPro" id="IPR019734">
    <property type="entry name" value="TPR_rpt"/>
</dbReference>
<dbReference type="InterPro" id="IPR003661">
    <property type="entry name" value="HisK_dim/P_dom"/>
</dbReference>
<gene>
    <name evidence="11" type="ORF">C7460_13511</name>
</gene>
<keyword evidence="9" id="KW-0472">Membrane</keyword>
<evidence type="ECO:0000256" key="5">
    <source>
        <dbReference type="ARBA" id="ARBA00022777"/>
    </source>
</evidence>
<evidence type="ECO:0000256" key="3">
    <source>
        <dbReference type="ARBA" id="ARBA00022553"/>
    </source>
</evidence>
<dbReference type="PANTHER" id="PTHR43711">
    <property type="entry name" value="TWO-COMPONENT HISTIDINE KINASE"/>
    <property type="match status" value="1"/>
</dbReference>
<dbReference type="SUPFAM" id="SSF48452">
    <property type="entry name" value="TPR-like"/>
    <property type="match status" value="1"/>
</dbReference>
<sequence>MLYLIVLLVSPVTSRAQDQVLADSLALRLENIPDSDTSRLSVLAQIANNQTDPRKKLEFANMLVKEATTHKSPYYQHHAYLNEGQAYRLMGDFDVAIYALFKALNFAEKAGYERGVAASNTALADVHSLVGNHNDAVLYYKKALTQLQGQNSRLQALTLLNLGDEYYMSKMYDSALVCFERSKAIYEQLGDDSSGLAYNLGNIGLVKAEQGELEEAERNVRDAIEQLKAHQDHYGIAIFLTYMAEIYQRKGLLNGARSFADSSMRISKRYGLKNEIRDNSLRLADIYAMSSDYETAYKFHQQYVELKDSIANDELYNRMENLESAFELAKKQGEVDLLKARQKNQQIIITTAIIVTIILTLLAIVIFRYYRAKAKINKVLEEQKRSLESLNETKDKFFSIISHDLRGPINSFHGISHMIKHFVKTKDTDQLLEVADDIDRSVDRLSNLLDNLLNWAMQQQGQFPYVPEKLSFNEVAADLLNIFANMAKGKQVRLINDLQGEMTLWADRNTTQTIFRNLISNALKFTPPGGQVKVSGHCEEEKAVIRVSDTGVGMSVAKLNKLFEVHGEKSTFGTAGEKGLGLGLLLVQEFVEMNGGHIEVQSTPHEGTAFTVKLPLFEKHAELQESQ</sequence>
<keyword evidence="12" id="KW-1185">Reference proteome</keyword>
<name>A0A3D9KY56_MARFU</name>
<comment type="catalytic activity">
    <reaction evidence="1">
        <text>ATP + protein L-histidine = ADP + protein N-phospho-L-histidine.</text>
        <dbReference type="EC" id="2.7.13.3"/>
    </reaction>
</comment>
<keyword evidence="9" id="KW-0812">Transmembrane</keyword>
<evidence type="ECO:0000256" key="6">
    <source>
        <dbReference type="ARBA" id="ARBA00023012"/>
    </source>
</evidence>
<dbReference type="Pfam" id="PF02518">
    <property type="entry name" value="HATPase_c"/>
    <property type="match status" value="1"/>
</dbReference>
<comment type="caution">
    <text evidence="11">The sequence shown here is derived from an EMBL/GenBank/DDBJ whole genome shotgun (WGS) entry which is preliminary data.</text>
</comment>
<dbReference type="InterPro" id="IPR050736">
    <property type="entry name" value="Sensor_HK_Regulatory"/>
</dbReference>
<feature type="domain" description="Histidine kinase" evidence="10">
    <location>
        <begin position="400"/>
        <end position="618"/>
    </location>
</feature>
<evidence type="ECO:0000256" key="4">
    <source>
        <dbReference type="ARBA" id="ARBA00022679"/>
    </source>
</evidence>
<dbReference type="SMART" id="SM00388">
    <property type="entry name" value="HisKA"/>
    <property type="match status" value="1"/>
</dbReference>
<dbReference type="Pfam" id="PF13424">
    <property type="entry name" value="TPR_12"/>
    <property type="match status" value="2"/>
</dbReference>
<dbReference type="GO" id="GO:0000155">
    <property type="term" value="F:phosphorelay sensor kinase activity"/>
    <property type="evidence" value="ECO:0007669"/>
    <property type="project" value="InterPro"/>
</dbReference>
<dbReference type="SMART" id="SM00028">
    <property type="entry name" value="TPR"/>
    <property type="match status" value="5"/>
</dbReference>
<proteinExistence type="predicted"/>
<dbReference type="EC" id="2.7.13.3" evidence="2"/>
<keyword evidence="5 11" id="KW-0418">Kinase</keyword>
<feature type="transmembrane region" description="Helical" evidence="9">
    <location>
        <begin position="347"/>
        <end position="370"/>
    </location>
</feature>
<keyword evidence="8" id="KW-0175">Coiled coil</keyword>
<dbReference type="EMBL" id="QREG01000035">
    <property type="protein sequence ID" value="RED91896.1"/>
    <property type="molecule type" value="Genomic_DNA"/>
</dbReference>
<dbReference type="Gene3D" id="1.25.40.10">
    <property type="entry name" value="Tetratricopeptide repeat domain"/>
    <property type="match status" value="2"/>
</dbReference>
<dbReference type="SUPFAM" id="SSF55874">
    <property type="entry name" value="ATPase domain of HSP90 chaperone/DNA topoisomerase II/histidine kinase"/>
    <property type="match status" value="1"/>
</dbReference>
<dbReference type="PROSITE" id="PS50005">
    <property type="entry name" value="TPR"/>
    <property type="match status" value="1"/>
</dbReference>
<keyword evidence="3" id="KW-0597">Phosphoprotein</keyword>
<dbReference type="InterPro" id="IPR004358">
    <property type="entry name" value="Sig_transdc_His_kin-like_C"/>
</dbReference>
<protein>
    <recommendedName>
        <fullName evidence="2">histidine kinase</fullName>
        <ecNumber evidence="2">2.7.13.3</ecNumber>
    </recommendedName>
</protein>
<dbReference type="Gene3D" id="3.30.565.10">
    <property type="entry name" value="Histidine kinase-like ATPase, C-terminal domain"/>
    <property type="match status" value="1"/>
</dbReference>
<evidence type="ECO:0000256" key="7">
    <source>
        <dbReference type="PROSITE-ProRule" id="PRU00339"/>
    </source>
</evidence>
<feature type="coiled-coil region" evidence="8">
    <location>
        <begin position="206"/>
        <end position="233"/>
    </location>
</feature>
<dbReference type="PROSITE" id="PS50109">
    <property type="entry name" value="HIS_KIN"/>
    <property type="match status" value="1"/>
</dbReference>
<evidence type="ECO:0000313" key="11">
    <source>
        <dbReference type="EMBL" id="RED91896.1"/>
    </source>
</evidence>
<dbReference type="InterPro" id="IPR011990">
    <property type="entry name" value="TPR-like_helical_dom_sf"/>
</dbReference>
<evidence type="ECO:0000256" key="2">
    <source>
        <dbReference type="ARBA" id="ARBA00012438"/>
    </source>
</evidence>
<reference evidence="11 12" key="1">
    <citation type="submission" date="2018-07" db="EMBL/GenBank/DDBJ databases">
        <title>Genomic Encyclopedia of Type Strains, Phase IV (KMG-IV): sequencing the most valuable type-strain genomes for metagenomic binning, comparative biology and taxonomic classification.</title>
        <authorList>
            <person name="Goeker M."/>
        </authorList>
    </citation>
    <scope>NUCLEOTIDE SEQUENCE [LARGE SCALE GENOMIC DNA]</scope>
    <source>
        <strain evidence="11 12">DSM 4134</strain>
    </source>
</reference>
<keyword evidence="9" id="KW-1133">Transmembrane helix</keyword>
<dbReference type="Gene3D" id="1.10.287.130">
    <property type="match status" value="1"/>
</dbReference>
<dbReference type="SUPFAM" id="SSF47384">
    <property type="entry name" value="Homodimeric domain of signal transducing histidine kinase"/>
    <property type="match status" value="1"/>
</dbReference>
<dbReference type="PANTHER" id="PTHR43711:SF1">
    <property type="entry name" value="HISTIDINE KINASE 1"/>
    <property type="match status" value="1"/>
</dbReference>
<dbReference type="CDD" id="cd00082">
    <property type="entry name" value="HisKA"/>
    <property type="match status" value="1"/>
</dbReference>
<evidence type="ECO:0000259" key="10">
    <source>
        <dbReference type="PROSITE" id="PS50109"/>
    </source>
</evidence>
<accession>A0A3D9KY56</accession>
<evidence type="ECO:0000256" key="1">
    <source>
        <dbReference type="ARBA" id="ARBA00000085"/>
    </source>
</evidence>